<feature type="binding site" evidence="7">
    <location>
        <position position="343"/>
    </location>
    <ligand>
        <name>ATP</name>
        <dbReference type="ChEBI" id="CHEBI:30616"/>
    </ligand>
</feature>
<dbReference type="PANTHER" id="PTHR12450:SF14">
    <property type="entry name" value="GLYCOSAMINOGLYCAN XYLOSYLKINASE"/>
    <property type="match status" value="1"/>
</dbReference>
<evidence type="ECO:0000256" key="9">
    <source>
        <dbReference type="SAM" id="Phobius"/>
    </source>
</evidence>
<keyword evidence="9" id="KW-1133">Transmembrane helix</keyword>
<protein>
    <submittedName>
        <fullName evidence="11">CSON001302 protein</fullName>
    </submittedName>
</protein>
<organism evidence="11">
    <name type="scientific">Culicoides sonorensis</name>
    <name type="common">Biting midge</name>
    <dbReference type="NCBI Taxonomy" id="179676"/>
    <lineage>
        <taxon>Eukaryota</taxon>
        <taxon>Metazoa</taxon>
        <taxon>Ecdysozoa</taxon>
        <taxon>Arthropoda</taxon>
        <taxon>Hexapoda</taxon>
        <taxon>Insecta</taxon>
        <taxon>Pterygota</taxon>
        <taxon>Neoptera</taxon>
        <taxon>Endopterygota</taxon>
        <taxon>Diptera</taxon>
        <taxon>Nematocera</taxon>
        <taxon>Chironomoidea</taxon>
        <taxon>Ceratopogonidae</taxon>
        <taxon>Ceratopogoninae</taxon>
        <taxon>Culicoides</taxon>
        <taxon>Monoculicoides</taxon>
    </lineage>
</organism>
<keyword evidence="8" id="KW-0479">Metal-binding</keyword>
<dbReference type="GO" id="GO:0005794">
    <property type="term" value="C:Golgi apparatus"/>
    <property type="evidence" value="ECO:0007669"/>
    <property type="project" value="UniProtKB-SubCell"/>
</dbReference>
<gene>
    <name evidence="11" type="primary">CSON001302</name>
</gene>
<feature type="active site" evidence="6">
    <location>
        <position position="328"/>
    </location>
</feature>
<evidence type="ECO:0000256" key="3">
    <source>
        <dbReference type="ARBA" id="ARBA00023034"/>
    </source>
</evidence>
<keyword evidence="3" id="KW-0333">Golgi apparatus</keyword>
<keyword evidence="4" id="KW-1015">Disulfide bond</keyword>
<dbReference type="GO" id="GO:0046872">
    <property type="term" value="F:metal ion binding"/>
    <property type="evidence" value="ECO:0007669"/>
    <property type="project" value="UniProtKB-KW"/>
</dbReference>
<feature type="binding site" evidence="8">
    <location>
        <position position="185"/>
    </location>
    <ligand>
        <name>Mn(2+)</name>
        <dbReference type="ChEBI" id="CHEBI:29035"/>
    </ligand>
</feature>
<evidence type="ECO:0000256" key="5">
    <source>
        <dbReference type="ARBA" id="ARBA00023180"/>
    </source>
</evidence>
<keyword evidence="9" id="KW-0472">Membrane</keyword>
<accession>A0A336MHL6</accession>
<evidence type="ECO:0000256" key="4">
    <source>
        <dbReference type="ARBA" id="ARBA00023157"/>
    </source>
</evidence>
<comment type="similarity">
    <text evidence="2">Belongs to the FAM20 family.</text>
</comment>
<keyword evidence="7" id="KW-0067">ATP-binding</keyword>
<feature type="binding site" evidence="8">
    <location>
        <position position="343"/>
    </location>
    <ligand>
        <name>Mn(2+)</name>
        <dbReference type="ChEBI" id="CHEBI:29035"/>
    </ligand>
</feature>
<keyword evidence="5" id="KW-0325">Glycoprotein</keyword>
<evidence type="ECO:0000256" key="2">
    <source>
        <dbReference type="ARBA" id="ARBA00006557"/>
    </source>
</evidence>
<comment type="cofactor">
    <cofactor evidence="8">
        <name>Mn(2+)</name>
        <dbReference type="ChEBI" id="CHEBI:29035"/>
    </cofactor>
</comment>
<dbReference type="VEuPathDB" id="VectorBase:CSON001302"/>
<reference evidence="11" key="1">
    <citation type="submission" date="2018-07" db="EMBL/GenBank/DDBJ databases">
        <authorList>
            <person name="Quirk P.G."/>
            <person name="Krulwich T.A."/>
        </authorList>
    </citation>
    <scope>NUCLEOTIDE SEQUENCE</scope>
</reference>
<evidence type="ECO:0000313" key="11">
    <source>
        <dbReference type="EMBL" id="SSX29450.1"/>
    </source>
</evidence>
<dbReference type="InterPro" id="IPR024869">
    <property type="entry name" value="FAM20"/>
</dbReference>
<keyword evidence="7" id="KW-0547">Nucleotide-binding</keyword>
<evidence type="ECO:0000256" key="7">
    <source>
        <dbReference type="PIRSR" id="PIRSR624869-2"/>
    </source>
</evidence>
<evidence type="ECO:0000256" key="6">
    <source>
        <dbReference type="PIRSR" id="PIRSR624869-1"/>
    </source>
</evidence>
<dbReference type="GO" id="GO:0016773">
    <property type="term" value="F:phosphotransferase activity, alcohol group as acceptor"/>
    <property type="evidence" value="ECO:0007669"/>
    <property type="project" value="TreeGrafter"/>
</dbReference>
<sequence length="449" mass="52276">MIKLKSWILIVGVLFILFVLIFSLDFYFLSRLSAQEKRIIQIKQANKYSDNALNKHLNISFLLNISRKIDKLQPVFLNQNPYHFTIRKKLAKSFNPSQYEKIEDVFAVANSWPIDNEIYPENVDDSMGQLISALQNGKITKVYNSQRGTQLKLVLKLEGGQQVLWKPGWYARDIEIEGPVYSGKDRHNSEIIAFYLGAILNMRWTPIVTGRMLDMKEVYEKADTVLKDTMIIKENQHCVYGKCFYCNISELICGDKVSNMAEGAVLYLIPGQLQKHISPWQRTYKPNKRALWEEDQHYCAPLRKKFNIERLLDMIDIGIFDYLIQNGDRHRHESRNNRLLLLDNGKGFGNAHIDHIDILAPLYQCCMIRKSTYTRLMYFTGGSLSDTLKELTKTDPLYPLLTEDHFVALEKRLLNVFATVELCQEKRVRHELRAILIFFLPRVSIAIFL</sequence>
<evidence type="ECO:0000256" key="1">
    <source>
        <dbReference type="ARBA" id="ARBA00004555"/>
    </source>
</evidence>
<evidence type="ECO:0000256" key="8">
    <source>
        <dbReference type="PIRSR" id="PIRSR624869-3"/>
    </source>
</evidence>
<feature type="domain" description="FAM20 C-terminal" evidence="10">
    <location>
        <begin position="234"/>
        <end position="430"/>
    </location>
</feature>
<feature type="transmembrane region" description="Helical" evidence="9">
    <location>
        <begin position="6"/>
        <end position="29"/>
    </location>
</feature>
<comment type="subcellular location">
    <subcellularLocation>
        <location evidence="1">Golgi apparatus</location>
    </subcellularLocation>
</comment>
<dbReference type="GO" id="GO:0005524">
    <property type="term" value="F:ATP binding"/>
    <property type="evidence" value="ECO:0007669"/>
    <property type="project" value="UniProtKB-KW"/>
</dbReference>
<keyword evidence="8" id="KW-0464">Manganese</keyword>
<evidence type="ECO:0000259" key="10">
    <source>
        <dbReference type="Pfam" id="PF06702"/>
    </source>
</evidence>
<dbReference type="OMA" id="YATVQYC"/>
<dbReference type="InterPro" id="IPR009581">
    <property type="entry name" value="FAM20_C"/>
</dbReference>
<dbReference type="EMBL" id="UFQT01001199">
    <property type="protein sequence ID" value="SSX29450.1"/>
    <property type="molecule type" value="Genomic_DNA"/>
</dbReference>
<name>A0A336MHL6_CULSO</name>
<keyword evidence="9" id="KW-0812">Transmembrane</keyword>
<proteinExistence type="inferred from homology"/>
<feature type="binding site" evidence="7">
    <location>
        <position position="333"/>
    </location>
    <ligand>
        <name>ATP</name>
        <dbReference type="ChEBI" id="CHEBI:30616"/>
    </ligand>
</feature>
<dbReference type="AlphaFoldDB" id="A0A336MHL6"/>
<dbReference type="PANTHER" id="PTHR12450">
    <property type="entry name" value="DENTIN MATRIX PROTEIN 4 PROTEIN FAM20"/>
    <property type="match status" value="1"/>
</dbReference>
<feature type="binding site" evidence="7">
    <location>
        <position position="166"/>
    </location>
    <ligand>
        <name>ATP</name>
        <dbReference type="ChEBI" id="CHEBI:30616"/>
    </ligand>
</feature>
<feature type="binding site" evidence="7">
    <location>
        <position position="150"/>
    </location>
    <ligand>
        <name>ATP</name>
        <dbReference type="ChEBI" id="CHEBI:30616"/>
    </ligand>
</feature>
<dbReference type="Pfam" id="PF06702">
    <property type="entry name" value="Fam20C"/>
    <property type="match status" value="1"/>
</dbReference>